<reference evidence="2 3" key="1">
    <citation type="submission" date="2016-05" db="EMBL/GenBank/DDBJ databases">
        <title>A degradative enzymes factory behind the ericoid mycorrhizal symbiosis.</title>
        <authorList>
            <consortium name="DOE Joint Genome Institute"/>
            <person name="Martino E."/>
            <person name="Morin E."/>
            <person name="Grelet G."/>
            <person name="Kuo A."/>
            <person name="Kohler A."/>
            <person name="Daghino S."/>
            <person name="Barry K."/>
            <person name="Choi C."/>
            <person name="Cichocki N."/>
            <person name="Clum A."/>
            <person name="Copeland A."/>
            <person name="Hainaut M."/>
            <person name="Haridas S."/>
            <person name="Labutti K."/>
            <person name="Lindquist E."/>
            <person name="Lipzen A."/>
            <person name="Khouja H.-R."/>
            <person name="Murat C."/>
            <person name="Ohm R."/>
            <person name="Olson A."/>
            <person name="Spatafora J."/>
            <person name="Veneault-Fourrey C."/>
            <person name="Henrissat B."/>
            <person name="Grigoriev I."/>
            <person name="Martin F."/>
            <person name="Perotto S."/>
        </authorList>
    </citation>
    <scope>NUCLEOTIDE SEQUENCE [LARGE SCALE GENOMIC DNA]</scope>
    <source>
        <strain evidence="2 3">UAMH 7357</strain>
    </source>
</reference>
<accession>A0A2J6PZ42</accession>
<dbReference type="AlphaFoldDB" id="A0A2J6PZ42"/>
<feature type="region of interest" description="Disordered" evidence="1">
    <location>
        <begin position="41"/>
        <end position="75"/>
    </location>
</feature>
<organism evidence="2 3">
    <name type="scientific">Hyaloscypha hepaticicola</name>
    <dbReference type="NCBI Taxonomy" id="2082293"/>
    <lineage>
        <taxon>Eukaryota</taxon>
        <taxon>Fungi</taxon>
        <taxon>Dikarya</taxon>
        <taxon>Ascomycota</taxon>
        <taxon>Pezizomycotina</taxon>
        <taxon>Leotiomycetes</taxon>
        <taxon>Helotiales</taxon>
        <taxon>Hyaloscyphaceae</taxon>
        <taxon>Hyaloscypha</taxon>
    </lineage>
</organism>
<dbReference type="EMBL" id="KZ613490">
    <property type="protein sequence ID" value="PMD19312.1"/>
    <property type="molecule type" value="Genomic_DNA"/>
</dbReference>
<dbReference type="Proteomes" id="UP000235672">
    <property type="component" value="Unassembled WGS sequence"/>
</dbReference>
<evidence type="ECO:0000256" key="1">
    <source>
        <dbReference type="SAM" id="MobiDB-lite"/>
    </source>
</evidence>
<proteinExistence type="predicted"/>
<feature type="compositionally biased region" description="Basic and acidic residues" evidence="1">
    <location>
        <begin position="50"/>
        <end position="67"/>
    </location>
</feature>
<keyword evidence="3" id="KW-1185">Reference proteome</keyword>
<evidence type="ECO:0000313" key="3">
    <source>
        <dbReference type="Proteomes" id="UP000235672"/>
    </source>
</evidence>
<gene>
    <name evidence="2" type="ORF">NA56DRAFT_750762</name>
</gene>
<evidence type="ECO:0000313" key="2">
    <source>
        <dbReference type="EMBL" id="PMD19312.1"/>
    </source>
</evidence>
<sequence>MDFMAGRLGLLLAPGSTSAQKQPARPATLVGACPGPDQCVQCPRLQPTPEKTKEKEKQKEKQKEKAESPASASGKETDLAVLTSWDVRCWKQGHQWRLGASSAVLAFENQIAFWLGGSVSNLVSRGLFVESSCTVEICIRRLKRPQPGSVNSDLASPILLRPVSILKTFVPQRFQHHGSTTDDSSGSEGCRLIRIFQESCLELIHYFIRVLQTVWFMERLRQFDESCGSSVEKQTPILNLVDV</sequence>
<name>A0A2J6PZ42_9HELO</name>
<protein>
    <submittedName>
        <fullName evidence="2">Uncharacterized protein</fullName>
    </submittedName>
</protein>